<sequence length="102" mass="11883">MEETHLLRAAGVARFAYNRALAEWRHQYEACTLDSALPKPSQHSLRRQLNAIKREQFPWMGEVTKNAPQMAIIQLGQVFQNFFAGRAKYPKFRKRACMTDSR</sequence>
<dbReference type="PATRIC" id="fig|155920.8.peg.2917"/>
<name>A0A060H7Q9_XYLFS</name>
<accession>A0A060H7Q9</accession>
<dbReference type="KEGG" id="xfs:D934_12410"/>
<dbReference type="Pfam" id="PF12323">
    <property type="entry name" value="HTH_OrfB_IS605"/>
    <property type="match status" value="1"/>
</dbReference>
<organism evidence="2 3">
    <name type="scientific">Xylella fastidiosa subsp. sandyi Ann-1</name>
    <dbReference type="NCBI Taxonomy" id="155920"/>
    <lineage>
        <taxon>Bacteria</taxon>
        <taxon>Pseudomonadati</taxon>
        <taxon>Pseudomonadota</taxon>
        <taxon>Gammaproteobacteria</taxon>
        <taxon>Lysobacterales</taxon>
        <taxon>Lysobacteraceae</taxon>
        <taxon>Xylella</taxon>
    </lineage>
</organism>
<reference evidence="2 3" key="1">
    <citation type="submission" date="2013-08" db="EMBL/GenBank/DDBJ databases">
        <authorList>
            <person name="Stouthamer R."/>
            <person name="Nunney L."/>
        </authorList>
    </citation>
    <scope>NUCLEOTIDE SEQUENCE [LARGE SCALE GENOMIC DNA]</scope>
    <source>
        <strain evidence="3">ann-1</strain>
    </source>
</reference>
<dbReference type="HOGENOM" id="CLU_032903_4_6_6"/>
<dbReference type="AlphaFoldDB" id="A0A060H7Q9"/>
<dbReference type="RefSeq" id="WP_020851663.1">
    <property type="nucleotide sequence ID" value="NZ_CP006696.1"/>
</dbReference>
<gene>
    <name evidence="2" type="ORF">D934_12410</name>
</gene>
<dbReference type="EMBL" id="CP006696">
    <property type="protein sequence ID" value="AIC11638.1"/>
    <property type="molecule type" value="Genomic_DNA"/>
</dbReference>
<dbReference type="Proteomes" id="UP000027215">
    <property type="component" value="Chromosome"/>
</dbReference>
<evidence type="ECO:0000313" key="2">
    <source>
        <dbReference type="EMBL" id="AIC11638.1"/>
    </source>
</evidence>
<dbReference type="InterPro" id="IPR021027">
    <property type="entry name" value="Transposase_put_HTH"/>
</dbReference>
<evidence type="ECO:0000259" key="1">
    <source>
        <dbReference type="Pfam" id="PF12323"/>
    </source>
</evidence>
<feature type="domain" description="Transposase putative helix-turn-helix" evidence="1">
    <location>
        <begin position="3"/>
        <end position="30"/>
    </location>
</feature>
<proteinExistence type="predicted"/>
<evidence type="ECO:0000313" key="3">
    <source>
        <dbReference type="Proteomes" id="UP000027215"/>
    </source>
</evidence>
<protein>
    <recommendedName>
        <fullName evidence="1">Transposase putative helix-turn-helix domain-containing protein</fullName>
    </recommendedName>
</protein>